<evidence type="ECO:0008006" key="8">
    <source>
        <dbReference type="Google" id="ProtNLM"/>
    </source>
</evidence>
<reference evidence="7" key="1">
    <citation type="submission" date="2014-11" db="EMBL/GenBank/DDBJ databases">
        <authorList>
            <person name="Otto D Thomas"/>
            <person name="Naeem Raeece"/>
        </authorList>
    </citation>
    <scope>NUCLEOTIDE SEQUENCE</scope>
</reference>
<accession>A0A0G4H2F4</accession>
<dbReference type="InterPro" id="IPR022796">
    <property type="entry name" value="Chloroa_b-bind"/>
</dbReference>
<dbReference type="InterPro" id="IPR001344">
    <property type="entry name" value="Chloro_AB-bd_pln"/>
</dbReference>
<proteinExistence type="predicted"/>
<evidence type="ECO:0000256" key="3">
    <source>
        <dbReference type="ARBA" id="ARBA00022531"/>
    </source>
</evidence>
<feature type="binding site" evidence="5">
    <location>
        <position position="201"/>
    </location>
    <ligand>
        <name>chlorophyll a</name>
        <dbReference type="ChEBI" id="CHEBI:58416"/>
        <label>1</label>
    </ligand>
</feature>
<sequence length="214" mass="23513">MKSLALLGAASVATALAGDSAAFVQTPRPVSLSRRSTPLSAYGPFIENDSGVTQTFPGFFDPLGLSAGMSADDDTYKYYKAAEIKHGRVAMLAVLGYIVPYFYKFDGWLQPDLKFSDIPAGGEALYKIGLIGDLQLFALAMFCEVLCKPNPQGTYEGDYIIPFWPNWYKGPKDPVEQKKYQTMEINNGRLAMIGIAALLVQDLVTDKGFPFIRR</sequence>
<evidence type="ECO:0000256" key="5">
    <source>
        <dbReference type="PIRSR" id="PIRSR601344-1"/>
    </source>
</evidence>
<feature type="chain" id="PRO_5005191331" description="Plastid light harvesting protein" evidence="6">
    <location>
        <begin position="18"/>
        <end position="214"/>
    </location>
</feature>
<dbReference type="EMBL" id="CDMZ01001806">
    <property type="protein sequence ID" value="CEM37816.1"/>
    <property type="molecule type" value="Genomic_DNA"/>
</dbReference>
<dbReference type="PhylomeDB" id="A0A0G4H2F4"/>
<evidence type="ECO:0000256" key="6">
    <source>
        <dbReference type="SAM" id="SignalP"/>
    </source>
</evidence>
<evidence type="ECO:0000313" key="7">
    <source>
        <dbReference type="EMBL" id="CEM37816.1"/>
    </source>
</evidence>
<dbReference type="Pfam" id="PF00504">
    <property type="entry name" value="Chloroa_b-bind"/>
    <property type="match status" value="1"/>
</dbReference>
<dbReference type="GO" id="GO:0016020">
    <property type="term" value="C:membrane"/>
    <property type="evidence" value="ECO:0007669"/>
    <property type="project" value="InterPro"/>
</dbReference>
<keyword evidence="4" id="KW-0934">Plastid</keyword>
<protein>
    <recommendedName>
        <fullName evidence="8">Plastid light harvesting protein</fullName>
    </recommendedName>
</protein>
<feature type="binding site" evidence="5">
    <location>
        <position position="66"/>
    </location>
    <ligand>
        <name>chlorophyll a</name>
        <dbReference type="ChEBI" id="CHEBI:58416"/>
        <label>1</label>
    </ligand>
</feature>
<dbReference type="VEuPathDB" id="CryptoDB:Cvel_24422"/>
<keyword evidence="5" id="KW-0148">Chlorophyll</keyword>
<feature type="binding site" evidence="5">
    <location>
        <position position="184"/>
    </location>
    <ligand>
        <name>chlorophyll a</name>
        <dbReference type="ChEBI" id="CHEBI:58416"/>
        <label>1</label>
    </ligand>
</feature>
<evidence type="ECO:0000256" key="4">
    <source>
        <dbReference type="ARBA" id="ARBA00022640"/>
    </source>
</evidence>
<gene>
    <name evidence="7" type="ORF">Cvel_24422</name>
</gene>
<evidence type="ECO:0000256" key="1">
    <source>
        <dbReference type="ARBA" id="ARBA00004229"/>
    </source>
</evidence>
<keyword evidence="5" id="KW-0157">Chromophore</keyword>
<dbReference type="Gene3D" id="1.10.3460.10">
    <property type="entry name" value="Chlorophyll a/b binding protein domain"/>
    <property type="match status" value="1"/>
</dbReference>
<feature type="binding site" description="axial binding residue" evidence="5">
    <location>
        <position position="88"/>
    </location>
    <ligand>
        <name>chlorophyll b</name>
        <dbReference type="ChEBI" id="CHEBI:61721"/>
        <label>1</label>
    </ligand>
    <ligandPart>
        <name>Mg</name>
        <dbReference type="ChEBI" id="CHEBI:25107"/>
    </ligandPart>
</feature>
<dbReference type="GO" id="GO:0016168">
    <property type="term" value="F:chlorophyll binding"/>
    <property type="evidence" value="ECO:0007669"/>
    <property type="project" value="UniProtKB-KW"/>
</dbReference>
<feature type="binding site" evidence="5">
    <location>
        <position position="187"/>
    </location>
    <ligand>
        <name>chlorophyll a</name>
        <dbReference type="ChEBI" id="CHEBI:58416"/>
        <label>1</label>
    </ligand>
</feature>
<name>A0A0G4H2F4_9ALVE</name>
<organism evidence="7">
    <name type="scientific">Chromera velia CCMP2878</name>
    <dbReference type="NCBI Taxonomy" id="1169474"/>
    <lineage>
        <taxon>Eukaryota</taxon>
        <taxon>Sar</taxon>
        <taxon>Alveolata</taxon>
        <taxon>Colpodellida</taxon>
        <taxon>Chromeraceae</taxon>
        <taxon>Chromera</taxon>
    </lineage>
</organism>
<evidence type="ECO:0000256" key="2">
    <source>
        <dbReference type="ARBA" id="ARBA00022528"/>
    </source>
</evidence>
<feature type="binding site" evidence="5">
    <location>
        <position position="86"/>
    </location>
    <ligand>
        <name>chlorophyll a</name>
        <dbReference type="ChEBI" id="CHEBI:58416"/>
        <label>1</label>
    </ligand>
</feature>
<keyword evidence="6" id="KW-0732">Signal</keyword>
<feature type="binding site" evidence="5">
    <location>
        <position position="83"/>
    </location>
    <ligand>
        <name>chlorophyll a</name>
        <dbReference type="ChEBI" id="CHEBI:58416"/>
        <label>1</label>
    </ligand>
</feature>
<dbReference type="GO" id="GO:0009507">
    <property type="term" value="C:chloroplast"/>
    <property type="evidence" value="ECO:0007669"/>
    <property type="project" value="UniProtKB-SubCell"/>
</dbReference>
<dbReference type="PANTHER" id="PTHR21649">
    <property type="entry name" value="CHLOROPHYLL A/B BINDING PROTEIN"/>
    <property type="match status" value="1"/>
</dbReference>
<comment type="subcellular location">
    <subcellularLocation>
        <location evidence="1">Plastid</location>
        <location evidence="1">Chloroplast</location>
    </subcellularLocation>
</comment>
<dbReference type="SUPFAM" id="SSF103511">
    <property type="entry name" value="Chlorophyll a-b binding protein"/>
    <property type="match status" value="1"/>
</dbReference>
<feature type="signal peptide" evidence="6">
    <location>
        <begin position="1"/>
        <end position="17"/>
    </location>
</feature>
<dbReference type="AlphaFoldDB" id="A0A0G4H2F4"/>
<dbReference type="GO" id="GO:0009765">
    <property type="term" value="P:photosynthesis, light harvesting"/>
    <property type="evidence" value="ECO:0007669"/>
    <property type="project" value="InterPro"/>
</dbReference>
<keyword evidence="3" id="KW-0602">Photosynthesis</keyword>
<keyword evidence="2" id="KW-0150">Chloroplast</keyword>
<feature type="binding site" evidence="5">
    <location>
        <position position="189"/>
    </location>
    <ligand>
        <name>chlorophyll a</name>
        <dbReference type="ChEBI" id="CHEBI:58416"/>
        <label>1</label>
    </ligand>
</feature>